<proteinExistence type="inferred from homology"/>
<dbReference type="InterPro" id="IPR029033">
    <property type="entry name" value="His_PPase_superfam"/>
</dbReference>
<dbReference type="InterPro" id="IPR017846">
    <property type="entry name" value="Nict_dMeBzImd_PRibTrfase_bact"/>
</dbReference>
<keyword evidence="5 10" id="KW-0169">Cobalamin biosynthesis</keyword>
<evidence type="ECO:0000256" key="8">
    <source>
        <dbReference type="ARBA" id="ARBA00030686"/>
    </source>
</evidence>
<protein>
    <recommendedName>
        <fullName evidence="4 10">Nicotinate-nucleotide--dimethylbenzimidazole phosphoribosyltransferase</fullName>
        <shortName evidence="10">NN:DBI PRT</shortName>
        <ecNumber evidence="3 10">2.4.2.21</ecNumber>
    </recommendedName>
    <alternativeName>
        <fullName evidence="8 10">N(1)-alpha-phosphoribosyltransferase</fullName>
    </alternativeName>
</protein>
<evidence type="ECO:0000256" key="1">
    <source>
        <dbReference type="ARBA" id="ARBA00005049"/>
    </source>
</evidence>
<evidence type="ECO:0000256" key="3">
    <source>
        <dbReference type="ARBA" id="ARBA00011991"/>
    </source>
</evidence>
<evidence type="ECO:0000256" key="2">
    <source>
        <dbReference type="ARBA" id="ARBA00007110"/>
    </source>
</evidence>
<dbReference type="GO" id="GO:0009236">
    <property type="term" value="P:cobalamin biosynthetic process"/>
    <property type="evidence" value="ECO:0007669"/>
    <property type="project" value="UniProtKB-UniRule"/>
</dbReference>
<dbReference type="SUPFAM" id="SSF52733">
    <property type="entry name" value="Nicotinate mononucleotide:5,6-dimethylbenzimidazole phosphoribosyltransferase (CobT)"/>
    <property type="match status" value="1"/>
</dbReference>
<comment type="catalytic activity">
    <reaction evidence="9 10">
        <text>5,6-dimethylbenzimidazole + nicotinate beta-D-ribonucleotide = alpha-ribazole 5'-phosphate + nicotinate + H(+)</text>
        <dbReference type="Rhea" id="RHEA:11196"/>
        <dbReference type="ChEBI" id="CHEBI:15378"/>
        <dbReference type="ChEBI" id="CHEBI:15890"/>
        <dbReference type="ChEBI" id="CHEBI:32544"/>
        <dbReference type="ChEBI" id="CHEBI:57502"/>
        <dbReference type="ChEBI" id="CHEBI:57918"/>
        <dbReference type="EC" id="2.4.2.21"/>
    </reaction>
</comment>
<dbReference type="InterPro" id="IPR003200">
    <property type="entry name" value="Nict_dMeBzImd_PRibTrfase"/>
</dbReference>
<reference evidence="11 12" key="1">
    <citation type="journal article" date="2011" name="PLoS Pathog.">
        <title>Dynamic evolution of pathogenicity revealed by sequencing and comparative genomics of 19 Pseudomonas syringae isolates.</title>
        <authorList>
            <person name="Baltrus D.A."/>
            <person name="Nishimura M.T."/>
            <person name="Romanchuk A."/>
            <person name="Chang J.H."/>
            <person name="Mukhtar M.S."/>
            <person name="Cherkis K."/>
            <person name="Roach J."/>
            <person name="Grant S.R."/>
            <person name="Jones C.D."/>
            <person name="Dangl J.L."/>
        </authorList>
    </citation>
    <scope>NUCLEOTIDE SEQUENCE [LARGE SCALE GENOMIC DNA]</scope>
    <source>
        <strain evidence="11 12">301020</strain>
    </source>
</reference>
<evidence type="ECO:0000256" key="10">
    <source>
        <dbReference type="HAMAP-Rule" id="MF_00230"/>
    </source>
</evidence>
<dbReference type="NCBIfam" id="NF000996">
    <property type="entry name" value="PRK00105.1"/>
    <property type="match status" value="1"/>
</dbReference>
<dbReference type="AlphaFoldDB" id="A0A656G8G7"/>
<dbReference type="PANTHER" id="PTHR43463">
    <property type="entry name" value="NICOTINATE-NUCLEOTIDE--DIMETHYLBENZIMIDAZOLE PHOSPHORIBOSYLTRANSFERASE"/>
    <property type="match status" value="1"/>
</dbReference>
<dbReference type="Pfam" id="PF02277">
    <property type="entry name" value="DBI_PRT"/>
    <property type="match status" value="1"/>
</dbReference>
<dbReference type="InterPro" id="IPR013078">
    <property type="entry name" value="His_Pase_superF_clade-1"/>
</dbReference>
<dbReference type="EMBL" id="AEAG01000433">
    <property type="protein sequence ID" value="EGH22038.1"/>
    <property type="molecule type" value="Genomic_DNA"/>
</dbReference>
<dbReference type="FunFam" id="3.40.50.10210:FF:000001">
    <property type="entry name" value="Nicotinate-nucleotide--dimethylbenzimidazole phosphoribosyltransferase"/>
    <property type="match status" value="1"/>
</dbReference>
<evidence type="ECO:0000313" key="12">
    <source>
        <dbReference type="Proteomes" id="UP000003465"/>
    </source>
</evidence>
<keyword evidence="7 10" id="KW-0808">Transferase</keyword>
<evidence type="ECO:0000256" key="7">
    <source>
        <dbReference type="ARBA" id="ARBA00022679"/>
    </source>
</evidence>
<dbReference type="SMART" id="SM00855">
    <property type="entry name" value="PGAM"/>
    <property type="match status" value="1"/>
</dbReference>
<evidence type="ECO:0000256" key="9">
    <source>
        <dbReference type="ARBA" id="ARBA00047340"/>
    </source>
</evidence>
<evidence type="ECO:0000256" key="4">
    <source>
        <dbReference type="ARBA" id="ARBA00015486"/>
    </source>
</evidence>
<dbReference type="UniPathway" id="UPA00061">
    <property type="reaction ID" value="UER00516"/>
</dbReference>
<dbReference type="Gene3D" id="3.40.50.10210">
    <property type="match status" value="1"/>
</dbReference>
<dbReference type="HAMAP" id="MF_00230">
    <property type="entry name" value="CobT"/>
    <property type="match status" value="1"/>
</dbReference>
<dbReference type="PANTHER" id="PTHR43463:SF1">
    <property type="entry name" value="NICOTINATE-NUCLEOTIDE--DIMETHYLBENZIMIDAZOLE PHOSPHORIBOSYLTRANSFERASE"/>
    <property type="match status" value="1"/>
</dbReference>
<feature type="active site" description="Proton acceptor" evidence="10">
    <location>
        <position position="316"/>
    </location>
</feature>
<dbReference type="Gene3D" id="1.10.1610.10">
    <property type="match status" value="1"/>
</dbReference>
<comment type="pathway">
    <text evidence="1 10">Nucleoside biosynthesis; alpha-ribazole biosynthesis; alpha-ribazole from 5,6-dimethylbenzimidazole: step 1/2.</text>
</comment>
<comment type="function">
    <text evidence="10">Catalyzes the synthesis of alpha-ribazole-5'-phosphate from nicotinate mononucleotide (NAMN) and 5,6-dimethylbenzimidazole (DMB).</text>
</comment>
<dbReference type="CDD" id="cd02439">
    <property type="entry name" value="DMB-PRT_CobT"/>
    <property type="match status" value="1"/>
</dbReference>
<dbReference type="NCBIfam" id="TIGR03160">
    <property type="entry name" value="cobT_DBIPRT"/>
    <property type="match status" value="1"/>
</dbReference>
<organism evidence="11 12">
    <name type="scientific">Pseudomonas amygdali pv. mori str. 301020</name>
    <dbReference type="NCBI Taxonomy" id="629261"/>
    <lineage>
        <taxon>Bacteria</taxon>
        <taxon>Pseudomonadati</taxon>
        <taxon>Pseudomonadota</taxon>
        <taxon>Gammaproteobacteria</taxon>
        <taxon>Pseudomonadales</taxon>
        <taxon>Pseudomonadaceae</taxon>
        <taxon>Pseudomonas</taxon>
        <taxon>Pseudomonas amygdali</taxon>
    </lineage>
</organism>
<dbReference type="EC" id="2.4.2.21" evidence="3 10"/>
<dbReference type="CDD" id="cd07067">
    <property type="entry name" value="HP_PGM_like"/>
    <property type="match status" value="1"/>
</dbReference>
<dbReference type="Gene3D" id="3.40.50.1240">
    <property type="entry name" value="Phosphoglycerate mutase-like"/>
    <property type="match status" value="1"/>
</dbReference>
<dbReference type="Proteomes" id="UP000003465">
    <property type="component" value="Unassembled WGS sequence"/>
</dbReference>
<sequence length="514" mass="53803">MSNSWWLKPAQAIDVPMREAALARQQQLTKPAGSLAQLERLAVQLAGLQGRERPAADKLWIAIFASDHGVVAEGVSAYPQEVTGQMLHNFVNGGAAISVLARQLSAQLDVVDLGTVAPLDLPGVRHLRIGAGTANFAHGPAMSAEQGLAALQAGRDSVLRAKAVGTELFIGGEMGIGNTTAASAVACSVLECAAPLLVGPGTGLNAEGIEHKTRVIERALALHAEQAGDPLHSLFCLGGFEIAALTGAYLACAQEGIVALVDGFICSVAALVAVRLNPSCRNWLLFGHRGAEPGHRHLLETLQAEPLLDLGLRLGEGSGAALAVPLVRLACELHNGMATFAEAAVAGSPRLTLRLDLLRHGETELGGGLRGSLDDALTELGWQQMRAAVADGGPWERIVSSPLQRCARFSEELAQRLSLPMQLEPGLQELHFGDWEGHSPAQLMETDAEGLGLFWADPYAFTPPNGEPVIDFSTRVLNAVARLHKAYADERVLLVSHGGGCNAPAAGAGARSAA</sequence>
<dbReference type="SUPFAM" id="SSF53254">
    <property type="entry name" value="Phosphoglycerate mutase-like"/>
    <property type="match status" value="1"/>
</dbReference>
<comment type="caution">
    <text evidence="11">The sequence shown here is derived from an EMBL/GenBank/DDBJ whole genome shotgun (WGS) entry which is preliminary data.</text>
</comment>
<evidence type="ECO:0000256" key="5">
    <source>
        <dbReference type="ARBA" id="ARBA00022573"/>
    </source>
</evidence>
<keyword evidence="6 10" id="KW-0328">Glycosyltransferase</keyword>
<gene>
    <name evidence="10 11" type="primary">cobT</name>
    <name evidence="11" type="ORF">PSYMO_11225</name>
</gene>
<accession>A0A656G8G7</accession>
<dbReference type="GO" id="GO:0008939">
    <property type="term" value="F:nicotinate-nucleotide-dimethylbenzimidazole phosphoribosyltransferase activity"/>
    <property type="evidence" value="ECO:0007669"/>
    <property type="project" value="UniProtKB-UniRule"/>
</dbReference>
<comment type="similarity">
    <text evidence="2 10">Belongs to the CobT family.</text>
</comment>
<name>A0A656G8G7_PSEA0</name>
<dbReference type="Pfam" id="PF00300">
    <property type="entry name" value="His_Phos_1"/>
    <property type="match status" value="1"/>
</dbReference>
<dbReference type="InterPro" id="IPR036087">
    <property type="entry name" value="Nict_dMeBzImd_PRibTrfase_sf"/>
</dbReference>
<dbReference type="InterPro" id="IPR023195">
    <property type="entry name" value="Nict_dMeBzImd_PRibTrfase_N"/>
</dbReference>
<evidence type="ECO:0000313" key="11">
    <source>
        <dbReference type="EMBL" id="EGH22038.1"/>
    </source>
</evidence>
<evidence type="ECO:0000256" key="6">
    <source>
        <dbReference type="ARBA" id="ARBA00022676"/>
    </source>
</evidence>